<evidence type="ECO:0000259" key="14">
    <source>
        <dbReference type="PROSITE" id="PS50972"/>
    </source>
</evidence>
<dbReference type="PROSITE" id="PS00793">
    <property type="entry name" value="DHPS_2"/>
    <property type="match status" value="1"/>
</dbReference>
<dbReference type="FunFam" id="3.20.20.20:FF:000006">
    <property type="entry name" value="Dihydropteroate synthase"/>
    <property type="match status" value="1"/>
</dbReference>
<evidence type="ECO:0000313" key="15">
    <source>
        <dbReference type="EMBL" id="TCT08329.1"/>
    </source>
</evidence>
<feature type="region of interest" description="Disordered" evidence="13">
    <location>
        <begin position="1"/>
        <end position="20"/>
    </location>
</feature>
<dbReference type="PANTHER" id="PTHR20941">
    <property type="entry name" value="FOLATE SYNTHESIS PROTEINS"/>
    <property type="match status" value="1"/>
</dbReference>
<dbReference type="GO" id="GO:0004156">
    <property type="term" value="F:dihydropteroate synthase activity"/>
    <property type="evidence" value="ECO:0007669"/>
    <property type="project" value="UniProtKB-EC"/>
</dbReference>
<evidence type="ECO:0000256" key="13">
    <source>
        <dbReference type="SAM" id="MobiDB-lite"/>
    </source>
</evidence>
<evidence type="ECO:0000256" key="6">
    <source>
        <dbReference type="ARBA" id="ARBA00016919"/>
    </source>
</evidence>
<dbReference type="SUPFAM" id="SSF51717">
    <property type="entry name" value="Dihydropteroate synthetase-like"/>
    <property type="match status" value="1"/>
</dbReference>
<dbReference type="Proteomes" id="UP000295678">
    <property type="component" value="Unassembled WGS sequence"/>
</dbReference>
<dbReference type="PROSITE" id="PS00792">
    <property type="entry name" value="DHPS_1"/>
    <property type="match status" value="1"/>
</dbReference>
<protein>
    <recommendedName>
        <fullName evidence="6 12">Dihydropteroate synthase</fullName>
        <shortName evidence="12">DHPS</shortName>
        <ecNumber evidence="5 12">2.5.1.15</ecNumber>
    </recommendedName>
    <alternativeName>
        <fullName evidence="11 12">Dihydropteroate pyrophosphorylase</fullName>
    </alternativeName>
</protein>
<evidence type="ECO:0000256" key="10">
    <source>
        <dbReference type="ARBA" id="ARBA00022909"/>
    </source>
</evidence>
<dbReference type="GO" id="GO:0046656">
    <property type="term" value="P:folic acid biosynthetic process"/>
    <property type="evidence" value="ECO:0007669"/>
    <property type="project" value="UniProtKB-KW"/>
</dbReference>
<dbReference type="PROSITE" id="PS50972">
    <property type="entry name" value="PTERIN_BINDING"/>
    <property type="match status" value="1"/>
</dbReference>
<evidence type="ECO:0000256" key="12">
    <source>
        <dbReference type="RuleBase" id="RU361205"/>
    </source>
</evidence>
<comment type="function">
    <text evidence="12">Catalyzes the condensation of para-aminobenzoate (pABA) with 6-hydroxymethyl-7,8-dihydropterin diphosphate (DHPt-PP) to form 7,8-dihydropteroate (H2Pte), the immediate precursor of folate derivatives.</text>
</comment>
<dbReference type="AlphaFoldDB" id="A0A4R3M7R9"/>
<sequence length="277" mass="29761">MLAPPGEDRSSSLRGGNGRSRTRIMGILNVTPDSFSDGGRFNRLDAAVAQARKMAAEGADIIDVGGESTRPGYLPIDADEELARVLPVLEAIVPIVGIPVSIDTRKSAVARAALRAGARMVNDIWGLQRDPTLAELAAEADVETIAMHNRDTVDPAIDIIDDMLRFFEVTIDIARRAGIREDRLILDPGIGFGKTLEQNLRAVKHIGAIRALGFPVLLGVSRKSSIGRITGREVGDRLAGTIAMNAWALRDGVDIIRVHDVAEHVDARAISEALRDA</sequence>
<keyword evidence="8 12" id="KW-0479">Metal-binding</keyword>
<comment type="catalytic activity">
    <reaction evidence="1">
        <text>(7,8-dihydropterin-6-yl)methyl diphosphate + 4-aminobenzoate = 7,8-dihydropteroate + diphosphate</text>
        <dbReference type="Rhea" id="RHEA:19949"/>
        <dbReference type="ChEBI" id="CHEBI:17836"/>
        <dbReference type="ChEBI" id="CHEBI:17839"/>
        <dbReference type="ChEBI" id="CHEBI:33019"/>
        <dbReference type="ChEBI" id="CHEBI:72950"/>
        <dbReference type="EC" id="2.5.1.15"/>
    </reaction>
</comment>
<comment type="caution">
    <text evidence="15">The sequence shown here is derived from an EMBL/GenBank/DDBJ whole genome shotgun (WGS) entry which is preliminary data.</text>
</comment>
<keyword evidence="7 12" id="KW-0808">Transferase</keyword>
<dbReference type="Pfam" id="PF00809">
    <property type="entry name" value="Pterin_bind"/>
    <property type="match status" value="1"/>
</dbReference>
<evidence type="ECO:0000256" key="11">
    <source>
        <dbReference type="ARBA" id="ARBA00030193"/>
    </source>
</evidence>
<keyword evidence="10 12" id="KW-0289">Folate biosynthesis</keyword>
<dbReference type="GO" id="GO:0046872">
    <property type="term" value="F:metal ion binding"/>
    <property type="evidence" value="ECO:0007669"/>
    <property type="project" value="UniProtKB-KW"/>
</dbReference>
<name>A0A4R3M7R9_9HYPH</name>
<dbReference type="EC" id="2.5.1.15" evidence="5 12"/>
<organism evidence="15 16">
    <name type="scientific">Tepidamorphus gemmatus</name>
    <dbReference type="NCBI Taxonomy" id="747076"/>
    <lineage>
        <taxon>Bacteria</taxon>
        <taxon>Pseudomonadati</taxon>
        <taxon>Pseudomonadota</taxon>
        <taxon>Alphaproteobacteria</taxon>
        <taxon>Hyphomicrobiales</taxon>
        <taxon>Tepidamorphaceae</taxon>
        <taxon>Tepidamorphus</taxon>
    </lineage>
</organism>
<comment type="pathway">
    <text evidence="3 12">Cofactor biosynthesis; tetrahydrofolate biosynthesis; 7,8-dihydrofolate from 2-amino-4-hydroxy-6-hydroxymethyl-7,8-dihydropteridine diphosphate and 4-aminobenzoate: step 1/2.</text>
</comment>
<dbReference type="NCBIfam" id="TIGR01496">
    <property type="entry name" value="DHPS"/>
    <property type="match status" value="1"/>
</dbReference>
<evidence type="ECO:0000256" key="9">
    <source>
        <dbReference type="ARBA" id="ARBA00022842"/>
    </source>
</evidence>
<dbReference type="CDD" id="cd00739">
    <property type="entry name" value="DHPS"/>
    <property type="match status" value="1"/>
</dbReference>
<dbReference type="EMBL" id="SMAK01000009">
    <property type="protein sequence ID" value="TCT08329.1"/>
    <property type="molecule type" value="Genomic_DNA"/>
</dbReference>
<dbReference type="RefSeq" id="WP_132807258.1">
    <property type="nucleotide sequence ID" value="NZ_SMAK01000009.1"/>
</dbReference>
<evidence type="ECO:0000256" key="5">
    <source>
        <dbReference type="ARBA" id="ARBA00012458"/>
    </source>
</evidence>
<feature type="domain" description="Pterin-binding" evidence="14">
    <location>
        <begin position="22"/>
        <end position="271"/>
    </location>
</feature>
<comment type="similarity">
    <text evidence="4 12">Belongs to the DHPS family.</text>
</comment>
<keyword evidence="9 12" id="KW-0460">Magnesium</keyword>
<evidence type="ECO:0000256" key="7">
    <source>
        <dbReference type="ARBA" id="ARBA00022679"/>
    </source>
</evidence>
<accession>A0A4R3M7R9</accession>
<reference evidence="15 16" key="1">
    <citation type="submission" date="2019-03" db="EMBL/GenBank/DDBJ databases">
        <title>Genomic Encyclopedia of Type Strains, Phase IV (KMG-IV): sequencing the most valuable type-strain genomes for metagenomic binning, comparative biology and taxonomic classification.</title>
        <authorList>
            <person name="Goeker M."/>
        </authorList>
    </citation>
    <scope>NUCLEOTIDE SEQUENCE [LARGE SCALE GENOMIC DNA]</scope>
    <source>
        <strain evidence="15 16">DSM 19345</strain>
    </source>
</reference>
<dbReference type="InterPro" id="IPR045031">
    <property type="entry name" value="DHP_synth-like"/>
</dbReference>
<gene>
    <name evidence="15" type="ORF">EDC22_1093</name>
</gene>
<feature type="compositionally biased region" description="Basic and acidic residues" evidence="13">
    <location>
        <begin position="1"/>
        <end position="11"/>
    </location>
</feature>
<evidence type="ECO:0000256" key="2">
    <source>
        <dbReference type="ARBA" id="ARBA00001946"/>
    </source>
</evidence>
<evidence type="ECO:0000256" key="8">
    <source>
        <dbReference type="ARBA" id="ARBA00022723"/>
    </source>
</evidence>
<dbReference type="GO" id="GO:0005829">
    <property type="term" value="C:cytosol"/>
    <property type="evidence" value="ECO:0007669"/>
    <property type="project" value="TreeGrafter"/>
</dbReference>
<dbReference type="InterPro" id="IPR000489">
    <property type="entry name" value="Pterin-binding_dom"/>
</dbReference>
<proteinExistence type="inferred from homology"/>
<dbReference type="InterPro" id="IPR006390">
    <property type="entry name" value="DHP_synth_dom"/>
</dbReference>
<dbReference type="Gene3D" id="3.20.20.20">
    <property type="entry name" value="Dihydropteroate synthase-like"/>
    <property type="match status" value="1"/>
</dbReference>
<dbReference type="GO" id="GO:0046654">
    <property type="term" value="P:tetrahydrofolate biosynthetic process"/>
    <property type="evidence" value="ECO:0007669"/>
    <property type="project" value="UniProtKB-UniPathway"/>
</dbReference>
<dbReference type="InterPro" id="IPR011005">
    <property type="entry name" value="Dihydropteroate_synth-like_sf"/>
</dbReference>
<evidence type="ECO:0000256" key="4">
    <source>
        <dbReference type="ARBA" id="ARBA00009503"/>
    </source>
</evidence>
<dbReference type="UniPathway" id="UPA00077">
    <property type="reaction ID" value="UER00156"/>
</dbReference>
<evidence type="ECO:0000256" key="3">
    <source>
        <dbReference type="ARBA" id="ARBA00004763"/>
    </source>
</evidence>
<dbReference type="OrthoDB" id="9811744at2"/>
<evidence type="ECO:0000313" key="16">
    <source>
        <dbReference type="Proteomes" id="UP000295678"/>
    </source>
</evidence>
<keyword evidence="16" id="KW-1185">Reference proteome</keyword>
<dbReference type="PANTHER" id="PTHR20941:SF1">
    <property type="entry name" value="FOLIC ACID SYNTHESIS PROTEIN FOL1"/>
    <property type="match status" value="1"/>
</dbReference>
<comment type="cofactor">
    <cofactor evidence="2 12">
        <name>Mg(2+)</name>
        <dbReference type="ChEBI" id="CHEBI:18420"/>
    </cofactor>
</comment>
<evidence type="ECO:0000256" key="1">
    <source>
        <dbReference type="ARBA" id="ARBA00000012"/>
    </source>
</evidence>